<evidence type="ECO:0000313" key="1">
    <source>
        <dbReference type="EMBL" id="AMO97267.1"/>
    </source>
</evidence>
<dbReference type="EMBL" id="CP013232">
    <property type="protein sequence ID" value="AMO97267.1"/>
    <property type="molecule type" value="Genomic_DNA"/>
</dbReference>
<protein>
    <submittedName>
        <fullName evidence="1">Uncharacterized protein</fullName>
    </submittedName>
</protein>
<sequence>MFLLPMQVFAGMTESQANTVATLAVQQEILKGVLQDASACTAGDDCSSQDSVVDDIEMHVDLGDETVPAFPLVFAAAAIASTPALSNDKALQPPFLPPAGPPPRA</sequence>
<gene>
    <name evidence="1" type="ORF">CFter6_4684</name>
</gene>
<dbReference type="PATRIC" id="fig|158899.10.peg.4630"/>
<dbReference type="AlphaFoldDB" id="A0A127PHP9"/>
<accession>A0A127PHP9</accession>
<organism evidence="1">
    <name type="scientific">Collimonas fungivorans</name>
    <dbReference type="NCBI Taxonomy" id="158899"/>
    <lineage>
        <taxon>Bacteria</taxon>
        <taxon>Pseudomonadati</taxon>
        <taxon>Pseudomonadota</taxon>
        <taxon>Betaproteobacteria</taxon>
        <taxon>Burkholderiales</taxon>
        <taxon>Oxalobacteraceae</taxon>
        <taxon>Collimonas</taxon>
    </lineage>
</organism>
<proteinExistence type="predicted"/>
<evidence type="ECO:0000313" key="2">
    <source>
        <dbReference type="Proteomes" id="UP000072421"/>
    </source>
</evidence>
<reference evidence="1 2" key="1">
    <citation type="submission" date="2015-11" db="EMBL/GenBank/DDBJ databases">
        <title>Exploring the genomic traits of fungus-feeding bacterial genus Collimonas.</title>
        <authorList>
            <person name="Song C."/>
            <person name="Schmidt R."/>
            <person name="de Jager V."/>
            <person name="Krzyzanowska D."/>
            <person name="Jongedijk E."/>
            <person name="Cankar K."/>
            <person name="Beekwilder J."/>
            <person name="van Veen A."/>
            <person name="de Boer W."/>
            <person name="van Veen J.A."/>
            <person name="Garbeva P."/>
        </authorList>
    </citation>
    <scope>NUCLEOTIDE SEQUENCE [LARGE SCALE GENOMIC DNA]</scope>
    <source>
        <strain evidence="1 2">Ter6</strain>
    </source>
</reference>
<name>A0A127PHP9_9BURK</name>
<dbReference type="Proteomes" id="UP000072421">
    <property type="component" value="Chromosome"/>
</dbReference>